<protein>
    <submittedName>
        <fullName evidence="3">Circularly permuted type 2 ATP-grasp protein</fullName>
    </submittedName>
</protein>
<dbReference type="PANTHER" id="PTHR34595">
    <property type="entry name" value="BLR5612 PROTEIN"/>
    <property type="match status" value="1"/>
</dbReference>
<reference evidence="3" key="1">
    <citation type="submission" date="2022-07" db="EMBL/GenBank/DDBJ databases">
        <title>Sphingomonas sp. nov., a novel bacterium isolated from the north slope of the Mount Everest.</title>
        <authorList>
            <person name="Cui X."/>
            <person name="Liu Y."/>
        </authorList>
    </citation>
    <scope>NUCLEOTIDE SEQUENCE</scope>
    <source>
        <strain evidence="3">S5-59</strain>
    </source>
</reference>
<dbReference type="SUPFAM" id="SSF56059">
    <property type="entry name" value="Glutathione synthetase ATP-binding domain-like"/>
    <property type="match status" value="1"/>
</dbReference>
<dbReference type="Gene3D" id="3.30.1490.270">
    <property type="match status" value="1"/>
</dbReference>
<feature type="domain" description="DUF403" evidence="1">
    <location>
        <begin position="522"/>
        <end position="815"/>
    </location>
</feature>
<dbReference type="InterPro" id="IPR025841">
    <property type="entry name" value="CP_ATPgrasp_2"/>
</dbReference>
<dbReference type="EMBL" id="CP101740">
    <property type="protein sequence ID" value="UUL81835.1"/>
    <property type="molecule type" value="Genomic_DNA"/>
</dbReference>
<accession>A0ABY5L4G1</accession>
<dbReference type="RefSeq" id="WP_256505570.1">
    <property type="nucleotide sequence ID" value="NZ_CP101740.1"/>
</dbReference>
<dbReference type="Proteomes" id="UP001058533">
    <property type="component" value="Chromosome"/>
</dbReference>
<evidence type="ECO:0000259" key="2">
    <source>
        <dbReference type="Pfam" id="PF14403"/>
    </source>
</evidence>
<dbReference type="Pfam" id="PF04168">
    <property type="entry name" value="Alpha-E"/>
    <property type="match status" value="1"/>
</dbReference>
<evidence type="ECO:0000313" key="4">
    <source>
        <dbReference type="Proteomes" id="UP001058533"/>
    </source>
</evidence>
<evidence type="ECO:0000259" key="1">
    <source>
        <dbReference type="Pfam" id="PF04168"/>
    </source>
</evidence>
<evidence type="ECO:0000313" key="3">
    <source>
        <dbReference type="EMBL" id="UUL81835.1"/>
    </source>
</evidence>
<dbReference type="Gene3D" id="3.40.50.11290">
    <property type="match status" value="1"/>
</dbReference>
<proteinExistence type="predicted"/>
<dbReference type="InterPro" id="IPR051680">
    <property type="entry name" value="ATP-dep_Glu-Cys_Ligase-2"/>
</dbReference>
<organism evidence="3 4">
    <name type="scientific">Sphingomonas qomolangmaensis</name>
    <dbReference type="NCBI Taxonomy" id="2918765"/>
    <lineage>
        <taxon>Bacteria</taxon>
        <taxon>Pseudomonadati</taxon>
        <taxon>Pseudomonadota</taxon>
        <taxon>Alphaproteobacteria</taxon>
        <taxon>Sphingomonadales</taxon>
        <taxon>Sphingomonadaceae</taxon>
        <taxon>Sphingomonas</taxon>
    </lineage>
</organism>
<dbReference type="PANTHER" id="PTHR34595:SF2">
    <property type="entry name" value="BLR2978 PROTEIN"/>
    <property type="match status" value="1"/>
</dbReference>
<name>A0ABY5L4G1_9SPHN</name>
<dbReference type="Pfam" id="PF14403">
    <property type="entry name" value="CP_ATPgrasp_2"/>
    <property type="match status" value="1"/>
</dbReference>
<gene>
    <name evidence="3" type="ORF">NMP03_11590</name>
</gene>
<sequence length="830" mass="88707">MATRATSLFDAGVIADRWITEYCGAHPRGGDVLCSAKGAAAEAWRTALEEMAGVTGDSLEYARERAQRQADDIGTGFRIAGESEERAWPLSPIPLMIEADEWRAIEAGVIQRAELFETIVADIYGPGRLVSGGLLPASVVTGSPWFLRPMMALEPPGGHHLHFVAVDLCRGPTGEWRVLGDQLRAPVGAGYALENRLAISRTLGGLQSRLHVERHAPFFAQLRDGLAEACHRVEPRIGLLTPGRLNQSYAEQAHLARYLGFLLVEGADLAVIEDKLYVRTIAGLKRIDGIWRRTDPRLLDPLAFDSTSAIGVPGLIDAMAAGNVVIANAPGAGVLEAPALAAFLPALCTRLTGDALKLPNIATWWCGQPREARQVADELDSMIIASAFGVATRVLPDCNAVVGADLNAAERTALLADMKLRPQDYVGQEVVHLSTMPVVIDDALAARPFALRVFAARNGAGGWTVLPGGFARLGRQGDVRATAMGEGLWSADVVVHGPEPVEPLSLLPAVDSQHLRRNPGTLPSRVADNLFWLGRYLERGEALLGVIRVLLGNSISADTGAALAGPTVERLVRLIVETGAAPAPPSLKRQDLTAFARAAMEGVEEGWYSVRATNRQARGLGRVSRDRLSADMIRLLDAPHPVRGGILDRAGSLQRRYAALAGLSAEHMGRTDAWRFHDLGRRIERAAKVVRNLVAFGIDASTADDLSTLLDLADSQISYRQRYLTGIARVPAIDLVALDPGNPRGLAFQVAAIGEHLAALPVLSDDGLGEPQQMAATRLRAMVSTQAAATLDAATLGAVEAELYTLAEAVARRYFLQGSEPLRGAGLTLA</sequence>
<keyword evidence="4" id="KW-1185">Reference proteome</keyword>
<feature type="domain" description="Circularly permuted ATP-grasp type 2" evidence="2">
    <location>
        <begin position="94"/>
        <end position="473"/>
    </location>
</feature>
<dbReference type="InterPro" id="IPR007296">
    <property type="entry name" value="DUF403"/>
</dbReference>